<feature type="compositionally biased region" description="Polar residues" evidence="1">
    <location>
        <begin position="1"/>
        <end position="10"/>
    </location>
</feature>
<evidence type="ECO:0008006" key="4">
    <source>
        <dbReference type="Google" id="ProtNLM"/>
    </source>
</evidence>
<name>A0A4U5NJA3_STECR</name>
<protein>
    <recommendedName>
        <fullName evidence="4">SAM domain-containing protein</fullName>
    </recommendedName>
</protein>
<dbReference type="Proteomes" id="UP000298663">
    <property type="component" value="Unassembled WGS sequence"/>
</dbReference>
<dbReference type="AlphaFoldDB" id="A0A4U5NJA3"/>
<feature type="compositionally biased region" description="Basic and acidic residues" evidence="1">
    <location>
        <begin position="578"/>
        <end position="598"/>
    </location>
</feature>
<dbReference type="Gene3D" id="1.10.150.50">
    <property type="entry name" value="Transcription Factor, Ets-1"/>
    <property type="match status" value="2"/>
</dbReference>
<dbReference type="STRING" id="34508.A0A4U5NJA3"/>
<organism evidence="2 3">
    <name type="scientific">Steinernema carpocapsae</name>
    <name type="common">Entomopathogenic nematode</name>
    <dbReference type="NCBI Taxonomy" id="34508"/>
    <lineage>
        <taxon>Eukaryota</taxon>
        <taxon>Metazoa</taxon>
        <taxon>Ecdysozoa</taxon>
        <taxon>Nematoda</taxon>
        <taxon>Chromadorea</taxon>
        <taxon>Rhabditida</taxon>
        <taxon>Tylenchina</taxon>
        <taxon>Panagrolaimomorpha</taxon>
        <taxon>Strongyloidoidea</taxon>
        <taxon>Steinernematidae</taxon>
        <taxon>Steinernema</taxon>
    </lineage>
</organism>
<feature type="region of interest" description="Disordered" evidence="1">
    <location>
        <begin position="709"/>
        <end position="734"/>
    </location>
</feature>
<feature type="region of interest" description="Disordered" evidence="1">
    <location>
        <begin position="1"/>
        <end position="280"/>
    </location>
</feature>
<keyword evidence="3" id="KW-1185">Reference proteome</keyword>
<feature type="compositionally biased region" description="Pro residues" evidence="1">
    <location>
        <begin position="808"/>
        <end position="818"/>
    </location>
</feature>
<feature type="compositionally biased region" description="Pro residues" evidence="1">
    <location>
        <begin position="125"/>
        <end position="136"/>
    </location>
</feature>
<feature type="compositionally biased region" description="Low complexity" evidence="1">
    <location>
        <begin position="244"/>
        <end position="253"/>
    </location>
</feature>
<evidence type="ECO:0000313" key="2">
    <source>
        <dbReference type="EMBL" id="TKR82924.1"/>
    </source>
</evidence>
<feature type="region of interest" description="Disordered" evidence="1">
    <location>
        <begin position="404"/>
        <end position="425"/>
    </location>
</feature>
<dbReference type="OrthoDB" id="5850258at2759"/>
<dbReference type="PRINTS" id="PR01217">
    <property type="entry name" value="PRICHEXTENSN"/>
</dbReference>
<feature type="region of interest" description="Disordered" evidence="1">
    <location>
        <begin position="529"/>
        <end position="690"/>
    </location>
</feature>
<feature type="compositionally biased region" description="Polar residues" evidence="1">
    <location>
        <begin position="24"/>
        <end position="36"/>
    </location>
</feature>
<reference evidence="2 3" key="2">
    <citation type="journal article" date="2019" name="G3 (Bethesda)">
        <title>Hybrid Assembly of the Genome of the Entomopathogenic Nematode Steinernema carpocapsae Identifies the X-Chromosome.</title>
        <authorList>
            <person name="Serra L."/>
            <person name="Macchietto M."/>
            <person name="Macias-Munoz A."/>
            <person name="McGill C.J."/>
            <person name="Rodriguez I.M."/>
            <person name="Rodriguez B."/>
            <person name="Murad R."/>
            <person name="Mortazavi A."/>
        </authorList>
    </citation>
    <scope>NUCLEOTIDE SEQUENCE [LARGE SCALE GENOMIC DNA]</scope>
    <source>
        <strain evidence="2 3">ALL</strain>
    </source>
</reference>
<feature type="compositionally biased region" description="Basic residues" evidence="1">
    <location>
        <begin position="257"/>
        <end position="266"/>
    </location>
</feature>
<dbReference type="SUPFAM" id="SSF47769">
    <property type="entry name" value="SAM/Pointed domain"/>
    <property type="match status" value="1"/>
</dbReference>
<feature type="compositionally biased region" description="Polar residues" evidence="1">
    <location>
        <begin position="540"/>
        <end position="553"/>
    </location>
</feature>
<reference evidence="2 3" key="1">
    <citation type="journal article" date="2015" name="Genome Biol.">
        <title>Comparative genomics of Steinernema reveals deeply conserved gene regulatory networks.</title>
        <authorList>
            <person name="Dillman A.R."/>
            <person name="Macchietto M."/>
            <person name="Porter C.F."/>
            <person name="Rogers A."/>
            <person name="Williams B."/>
            <person name="Antoshechkin I."/>
            <person name="Lee M.M."/>
            <person name="Goodwin Z."/>
            <person name="Lu X."/>
            <person name="Lewis E.E."/>
            <person name="Goodrich-Blair H."/>
            <person name="Stock S.P."/>
            <person name="Adams B.J."/>
            <person name="Sternberg P.W."/>
            <person name="Mortazavi A."/>
        </authorList>
    </citation>
    <scope>NUCLEOTIDE SEQUENCE [LARGE SCALE GENOMIC DNA]</scope>
    <source>
        <strain evidence="2 3">ALL</strain>
    </source>
</reference>
<feature type="compositionally biased region" description="Low complexity" evidence="1">
    <location>
        <begin position="156"/>
        <end position="166"/>
    </location>
</feature>
<gene>
    <name evidence="2" type="ORF">L596_016593</name>
</gene>
<feature type="compositionally biased region" description="Pro residues" evidence="1">
    <location>
        <begin position="270"/>
        <end position="280"/>
    </location>
</feature>
<feature type="region of interest" description="Disordered" evidence="1">
    <location>
        <begin position="778"/>
        <end position="886"/>
    </location>
</feature>
<feature type="compositionally biased region" description="Low complexity" evidence="1">
    <location>
        <begin position="66"/>
        <end position="96"/>
    </location>
</feature>
<feature type="compositionally biased region" description="Basic and acidic residues" evidence="1">
    <location>
        <begin position="630"/>
        <end position="649"/>
    </location>
</feature>
<feature type="compositionally biased region" description="Polar residues" evidence="1">
    <location>
        <begin position="183"/>
        <end position="198"/>
    </location>
</feature>
<accession>A0A4U5NJA3</accession>
<evidence type="ECO:0000313" key="3">
    <source>
        <dbReference type="Proteomes" id="UP000298663"/>
    </source>
</evidence>
<comment type="caution">
    <text evidence="2">The sequence shown here is derived from an EMBL/GenBank/DDBJ whole genome shotgun (WGS) entry which is preliminary data.</text>
</comment>
<dbReference type="EMBL" id="AZBU02000004">
    <property type="protein sequence ID" value="TKR82924.1"/>
    <property type="molecule type" value="Genomic_DNA"/>
</dbReference>
<proteinExistence type="predicted"/>
<feature type="compositionally biased region" description="Polar residues" evidence="1">
    <location>
        <begin position="140"/>
        <end position="154"/>
    </location>
</feature>
<feature type="compositionally biased region" description="Pro residues" evidence="1">
    <location>
        <begin position="861"/>
        <end position="884"/>
    </location>
</feature>
<sequence>MSPDNAQFLQESHERLTHSPRLHTPNTASENAPMSTSDKKPPSESTPPDTEMLSEMDDGPPALMIAEETSAPTPEETLAAAPSPPAETSEMSAAPARTPPTPMASAAGTPPPVETQTQSESAPASPAPALTPPPMLQPQEPSKTPQTPVTSPQMSAPPILSLAAPASPTPGPSGAPSLDPALSNPTSSLAPSVASQTLDAAPLLSPIAPKPVQTQTQTQTQTTMSKMPSSAIGIATPTAPPLAPQTSAPTSTPTPRPKARVRRPRQPKVQQPPPSQVPPVMLPSNQGTQQVFNQISDPNQMASILNMLYANKTPQMATLPGHVKIAPRPPKWPAPAYNMPMNMQMNMQMNMAQFCGTSTSFSGFDMQNLITPQHAQQPQQPMQQQTYQVQVPVQAPPVLVPANQEQRRGPTITEMDENEADGPPRLTSEIEDEVNFAKVSTESCTALSFEAAVNKGSQTEYPIYHYIDGLVIEEGPKPFKFDDQLSDIDDFENEEPDSEIEEAAITTALVQALESSLNIRVTSRPAQVLQENPQPGPSNVVISPQQPVASSTPVAVKSSPAEKKIPDAATSSKKRSPLNKEREKKKENPPIIKETPKEKVRKRRSKKVDEIQKLLNMDFGPGEAPFNSTSKEEYVKEMKKRESQKDLTPRRAAALAANKNISLESQDGEEGSQQPKNSEEPPPKRAAALAANKTFESLGADLERELEEQEVMNPTDLRTPPRADQPSTSGMPRSAFDIPTETYCLNCRKSLSHGCYHRHPQYCSKPCRKLYRRSSAVLRRQSDHESHPVTSPRSPRAPVMPVLMKNSPPSPLPSPPHPLMSDLEAAPLLGPVVPQADLPGPSRQVAGPSRQVAPEAAPQPGLAPVPQAPRAAPPAAPTPAPPEAPKQSKINVDEAMVWDVEQVAAFIQQITQSEACATIFRDHLVDGRALLLLANEPIDTIPLKLGPRIKIQNIYAEIRPQLKGKSLSSIQNRSPAIDEIMQKRVEDWTQDNAELWISTVTSSPEIGLYFRSEEVDGPTLLHPDVEVELSSKFSDKRGPWLNLKNALSELKKSKE</sequence>
<feature type="compositionally biased region" description="Low complexity" evidence="1">
    <location>
        <begin position="213"/>
        <end position="223"/>
    </location>
</feature>
<feature type="compositionally biased region" description="Polar residues" evidence="1">
    <location>
        <begin position="659"/>
        <end position="676"/>
    </location>
</feature>
<dbReference type="InterPro" id="IPR013761">
    <property type="entry name" value="SAM/pointed_sf"/>
</dbReference>
<evidence type="ECO:0000256" key="1">
    <source>
        <dbReference type="SAM" id="MobiDB-lite"/>
    </source>
</evidence>